<accession>A0A4R3Z8Z4</accession>
<evidence type="ECO:0000256" key="1">
    <source>
        <dbReference type="SAM" id="Phobius"/>
    </source>
</evidence>
<name>A0A4R3Z8Z4_9FIRM</name>
<evidence type="ECO:0000313" key="3">
    <source>
        <dbReference type="Proteomes" id="UP000295515"/>
    </source>
</evidence>
<dbReference type="InterPro" id="IPR027417">
    <property type="entry name" value="P-loop_NTPase"/>
</dbReference>
<dbReference type="AlphaFoldDB" id="A0A4R3Z8Z4"/>
<keyword evidence="1" id="KW-1133">Transmembrane helix</keyword>
<feature type="transmembrane region" description="Helical" evidence="1">
    <location>
        <begin position="129"/>
        <end position="146"/>
    </location>
</feature>
<reference evidence="2 3" key="1">
    <citation type="submission" date="2019-03" db="EMBL/GenBank/DDBJ databases">
        <title>Genomic Encyclopedia of Type Strains, Phase IV (KMG-IV): sequencing the most valuable type-strain genomes for metagenomic binning, comparative biology and taxonomic classification.</title>
        <authorList>
            <person name="Goeker M."/>
        </authorList>
    </citation>
    <scope>NUCLEOTIDE SEQUENCE [LARGE SCALE GENOMIC DNA]</scope>
    <source>
        <strain evidence="2 3">DSM 29487</strain>
    </source>
</reference>
<sequence length="1178" mass="138147">MCNKKEKRVILLNNPIESTESDLFGINIYVDSIEQAIDSGAKIIGVTSTFGGGKSSIIKNLKNKYKWWELRYKFINVSMWNQIESSNINNLRTSFLYNLSQKRGNKNSYIAKYLSKNFGVIDISIDLPFILKLLISILGGMSYLLIKNNNLVKSVFLQYFKVGNDIYETVSLLILAIFVFTVILLVINCVNIVFSSPKSESVRDLDEVDYYRVFNEIINKNGLLKKNLIVAIEDLDRTTDYKSLIQFLMEIKKFSDSYHGKHNLVFIITIKSEIELLEGFVKQEKKNESKNNRNLPDESINIDYKHDLGISYEKLFDYIVDVPKINIVDYSIVLNDLIDSDSNIKAFCDNEKMDIAKMKIELFWLAKGDNLSIRKVKERINRTFQLYYSIKESHPQQTISLQKCAISVYLQTQYTNVFYCLKDDGLDDLISDHIVGKTIDVSLLKKAIDLDLSKLLNISDIELTYFSDELNDMIQNQLIDLSYRFYSNNTPKNAEFLNIDESVVYNTIIFNKKIGNYEEQKFDTVNVNVTIKAIDKYLDYGKGLPNNIYDSDFLFKICVNTFRKDLVASLREKTKDESFCLTDNQVSCCFSCFNEIISDLPLKNNSKFVTTARMSLIKNHKDSWPQYNSLFIGGDLFINDKEIVETKDLQLLLNVINLKSQLYNLNKFKFINNKIKLLVDDTASDNIIKLIDNFYINSFRTFEDYSVLNSYCEILEIIKKEPKCLNDYLSNNIDDLDKFNDAYSKVMFACEKDITNSSIQVIMFSNTLLKLPFSTIQELYEHNCYLFIKEMLYNGYENELVFDDDNILISIENNNAKFTKDEIIVLRKTIVSKQIKWNYLFMNGNPLTKEEMKYSKSIEYLLYLSDKNLFFNVIYEDFIDYIKGFEISRNELKIIYDYIFSLPVKENIVEIINKIDCNIVPFNQFTKTERNRYFVMINEEVSDDETRLSIMSNLKILSVNYEKEFSAVSLKNTEFEKTYTELINSVISSDITKTTTNNIKKFGHYALFDESVENIIFKRKIYNMYLYSRIKRLGKFDFETHKDDYEFNSKCFNMYIKNESLKSIKPVMIENDGFLDFIVKNNLYKELSEEDLLKLRKCLQTYELCLYVFEMFDEENQLSYFSEIEGFENKKTMMFVVNKLIQSKLVSNKKLYKKLYEVAIDKEYRTKLTRSYNKFNGH</sequence>
<gene>
    <name evidence="2" type="ORF">EDD60_101375</name>
</gene>
<proteinExistence type="predicted"/>
<dbReference type="EMBL" id="SMCQ01000001">
    <property type="protein sequence ID" value="TCW03069.1"/>
    <property type="molecule type" value="Genomic_DNA"/>
</dbReference>
<comment type="caution">
    <text evidence="2">The sequence shown here is derived from an EMBL/GenBank/DDBJ whole genome shotgun (WGS) entry which is preliminary data.</text>
</comment>
<organism evidence="2 3">
    <name type="scientific">Longibaculum muris</name>
    <dbReference type="NCBI Taxonomy" id="1796628"/>
    <lineage>
        <taxon>Bacteria</taxon>
        <taxon>Bacillati</taxon>
        <taxon>Bacillota</taxon>
        <taxon>Erysipelotrichia</taxon>
        <taxon>Erysipelotrichales</taxon>
        <taxon>Coprobacillaceae</taxon>
        <taxon>Longibaculum</taxon>
    </lineage>
</organism>
<protein>
    <submittedName>
        <fullName evidence="2">Uncharacterized protein</fullName>
    </submittedName>
</protein>
<dbReference type="GeneID" id="98914193"/>
<dbReference type="RefSeq" id="WP_066451152.1">
    <property type="nucleotide sequence ID" value="NZ_JANKBF010000002.1"/>
</dbReference>
<keyword evidence="1" id="KW-0812">Transmembrane</keyword>
<evidence type="ECO:0000313" key="2">
    <source>
        <dbReference type="EMBL" id="TCW03069.1"/>
    </source>
</evidence>
<dbReference type="Proteomes" id="UP000295515">
    <property type="component" value="Unassembled WGS sequence"/>
</dbReference>
<keyword evidence="1" id="KW-0472">Membrane</keyword>
<dbReference type="SUPFAM" id="SSF52540">
    <property type="entry name" value="P-loop containing nucleoside triphosphate hydrolases"/>
    <property type="match status" value="1"/>
</dbReference>
<keyword evidence="3" id="KW-1185">Reference proteome</keyword>
<feature type="transmembrane region" description="Helical" evidence="1">
    <location>
        <begin position="166"/>
        <end position="194"/>
    </location>
</feature>